<keyword evidence="2" id="KW-0677">Repeat</keyword>
<evidence type="ECO:0000313" key="6">
    <source>
        <dbReference type="Proteomes" id="UP001576784"/>
    </source>
</evidence>
<name>A0ABV4XND8_9CYAN</name>
<dbReference type="InterPro" id="IPR020472">
    <property type="entry name" value="WD40_PAC1"/>
</dbReference>
<sequence length="1000" mass="113368">MAEKSKKTKEQRTIPFGFTLLQRFHEQQGFINDIAWSPDGQMIAIATSNNTVQVCDVANGKVIWTLRGPSSQISSISWSPDGTMLASGCGDTTIWLWNIKTGKRRKQLKGHNDWVWKVSWSPDGRTLASSSRDETIRLWDMKTGKCQKVLEWGFFHLKSPNIVWFSHSQTLASSSLKMIGIWDVKTGELMDIKKIKTNESIASMAVSPCGSLVALGNSSVILILKEGIITNQLEGHVTDVTSVSFSFDGRLLASKAEDGRVRFWRTDTWDTVAVLEEPTIGLSDREIQFCPNSSLLATIGNQDQEIFIWNVNIDALFNKYIQSESVRYRNAKIVLVGDQTVGKSSLGMVLVGEQFKATDATHGRRVLNLSVKPHTSKEGLKETRETLIWDLAGQPEFRLIHQLSLDQTDVALVLVDASDPNDPFRGVSFWNKALQQAKGSDHLVKYLVAAKTDVCTPTVTLERMQTYAAEAGFQGAFFTSAKTGEGIKDLLKQVEKAINWENLPQNVSQPLFKNMKDFVVNQKQNNQILKTIKELRQHFQILSKASFDEEEFTTAIKQVEAHDLVRVLSFGNYVLLQSELLDNYASAMASAARRQPDGLGFLEAKIAREGKFDFGSLKRINQDDEQIILQSTVELFITKELAILDEGKLIFPSQFNRELPEHPEPDGILVTYRFEGAILNAYATLVVRLYYSEAFNMEPLWKNAAIFLPFGLTDTSSRCGFILKEIDEGTGLLTVFFGADVPEPTKILFLKYVHEHLKRKALDGKVERERIYRCLECHNEVESRKAVKFHLEQGRTTIPCQFCYADIPLIDLIEETFGKNDEFQAKVHKLDEQIDQSLDNASKRIILEGEMFTLVGKAGQIPRPITNDDWGIDLEIEFKNNKREASGERIYIQLKSGDSYLKPDKKGVLKFYIKNERHIEYWLSQRYPVYIVIRDSDGKMFWMNITEYLRKQGDKPSRTVIFNGEELTIDAIKAVRLERLAQAPRALKSGNQKKQTNTNY</sequence>
<dbReference type="InterPro" id="IPR001806">
    <property type="entry name" value="Small_GTPase"/>
</dbReference>
<proteinExistence type="predicted"/>
<dbReference type="InterPro" id="IPR050505">
    <property type="entry name" value="WDR55/POC1"/>
</dbReference>
<dbReference type="PROSITE" id="PS50294">
    <property type="entry name" value="WD_REPEATS_REGION"/>
    <property type="match status" value="3"/>
</dbReference>
<dbReference type="SMART" id="SM00174">
    <property type="entry name" value="RHO"/>
    <property type="match status" value="1"/>
</dbReference>
<dbReference type="PANTHER" id="PTHR44019:SF8">
    <property type="entry name" value="POC1 CENTRIOLAR PROTEIN HOMOLOG"/>
    <property type="match status" value="1"/>
</dbReference>
<dbReference type="SMART" id="SM00175">
    <property type="entry name" value="RAB"/>
    <property type="match status" value="1"/>
</dbReference>
<dbReference type="Gene3D" id="2.130.10.10">
    <property type="entry name" value="YVTN repeat-like/Quinoprotein amine dehydrogenase"/>
    <property type="match status" value="2"/>
</dbReference>
<keyword evidence="6" id="KW-1185">Reference proteome</keyword>
<dbReference type="SUPFAM" id="SSF50978">
    <property type="entry name" value="WD40 repeat-like"/>
    <property type="match status" value="1"/>
</dbReference>
<dbReference type="PRINTS" id="PR00449">
    <property type="entry name" value="RASTRNSFRMNG"/>
</dbReference>
<dbReference type="InterPro" id="IPR001680">
    <property type="entry name" value="WD40_rpt"/>
</dbReference>
<evidence type="ECO:0000259" key="4">
    <source>
        <dbReference type="Pfam" id="PF14280"/>
    </source>
</evidence>
<feature type="repeat" description="WD" evidence="3">
    <location>
        <begin position="66"/>
        <end position="107"/>
    </location>
</feature>
<evidence type="ECO:0000256" key="3">
    <source>
        <dbReference type="PROSITE-ProRule" id="PRU00221"/>
    </source>
</evidence>
<dbReference type="InterPro" id="IPR036322">
    <property type="entry name" value="WD40_repeat_dom_sf"/>
</dbReference>
<dbReference type="PROSITE" id="PS50082">
    <property type="entry name" value="WD_REPEATS_2"/>
    <property type="match status" value="3"/>
</dbReference>
<dbReference type="RefSeq" id="WP_413262892.1">
    <property type="nucleotide sequence ID" value="NZ_JBHFNR010000068.1"/>
</dbReference>
<feature type="repeat" description="WD" evidence="3">
    <location>
        <begin position="233"/>
        <end position="274"/>
    </location>
</feature>
<dbReference type="Gene3D" id="3.40.50.300">
    <property type="entry name" value="P-loop containing nucleotide triphosphate hydrolases"/>
    <property type="match status" value="1"/>
</dbReference>
<evidence type="ECO:0000256" key="1">
    <source>
        <dbReference type="ARBA" id="ARBA00022574"/>
    </source>
</evidence>
<keyword evidence="1 3" id="KW-0853">WD repeat</keyword>
<dbReference type="PRINTS" id="PR00320">
    <property type="entry name" value="GPROTEINBRPT"/>
</dbReference>
<dbReference type="EMBL" id="JBHFNR010000068">
    <property type="protein sequence ID" value="MFB2893228.1"/>
    <property type="molecule type" value="Genomic_DNA"/>
</dbReference>
<evidence type="ECO:0000256" key="2">
    <source>
        <dbReference type="ARBA" id="ARBA00022737"/>
    </source>
</evidence>
<dbReference type="SMART" id="SM00320">
    <property type="entry name" value="WD40"/>
    <property type="match status" value="7"/>
</dbReference>
<dbReference type="Proteomes" id="UP001576784">
    <property type="component" value="Unassembled WGS sequence"/>
</dbReference>
<protein>
    <submittedName>
        <fullName evidence="5">DUF4365 domain-containing protein</fullName>
    </submittedName>
</protein>
<dbReference type="InterPro" id="IPR019775">
    <property type="entry name" value="WD40_repeat_CS"/>
</dbReference>
<dbReference type="InterPro" id="IPR025375">
    <property type="entry name" value="DUF4365"/>
</dbReference>
<dbReference type="PANTHER" id="PTHR44019">
    <property type="entry name" value="WD REPEAT-CONTAINING PROTEIN 55"/>
    <property type="match status" value="1"/>
</dbReference>
<evidence type="ECO:0000313" key="5">
    <source>
        <dbReference type="EMBL" id="MFB2893228.1"/>
    </source>
</evidence>
<dbReference type="PROSITE" id="PS00678">
    <property type="entry name" value="WD_REPEATS_1"/>
    <property type="match status" value="2"/>
</dbReference>
<feature type="repeat" description="WD" evidence="3">
    <location>
        <begin position="108"/>
        <end position="149"/>
    </location>
</feature>
<accession>A0ABV4XND8</accession>
<dbReference type="Pfam" id="PF00400">
    <property type="entry name" value="WD40"/>
    <property type="match status" value="4"/>
</dbReference>
<comment type="caution">
    <text evidence="5">The sequence shown here is derived from an EMBL/GenBank/DDBJ whole genome shotgun (WGS) entry which is preliminary data.</text>
</comment>
<dbReference type="InterPro" id="IPR015943">
    <property type="entry name" value="WD40/YVTN_repeat-like_dom_sf"/>
</dbReference>
<dbReference type="SUPFAM" id="SSF52540">
    <property type="entry name" value="P-loop containing nucleoside triphosphate hydrolases"/>
    <property type="match status" value="1"/>
</dbReference>
<dbReference type="Pfam" id="PF00071">
    <property type="entry name" value="Ras"/>
    <property type="match status" value="1"/>
</dbReference>
<organism evidence="5 6">
    <name type="scientific">Floridaenema flaviceps BLCC-F50</name>
    <dbReference type="NCBI Taxonomy" id="3153642"/>
    <lineage>
        <taxon>Bacteria</taxon>
        <taxon>Bacillati</taxon>
        <taxon>Cyanobacteriota</taxon>
        <taxon>Cyanophyceae</taxon>
        <taxon>Oscillatoriophycideae</taxon>
        <taxon>Aerosakkonematales</taxon>
        <taxon>Aerosakkonemataceae</taxon>
        <taxon>Floridanema</taxon>
        <taxon>Floridanema flaviceps</taxon>
    </lineage>
</organism>
<dbReference type="Pfam" id="PF14280">
    <property type="entry name" value="DUF4365"/>
    <property type="match status" value="1"/>
</dbReference>
<dbReference type="InterPro" id="IPR027417">
    <property type="entry name" value="P-loop_NTPase"/>
</dbReference>
<reference evidence="5 6" key="1">
    <citation type="submission" date="2024-09" db="EMBL/GenBank/DDBJ databases">
        <title>Floridaenema gen nov. (Aerosakkonemataceae, Aerosakkonematales ord. nov., Cyanobacteria) from benthic tropical and subtropical fresh waters, with the description of four new species.</title>
        <authorList>
            <person name="Moretto J.A."/>
            <person name="Berthold D.E."/>
            <person name="Lefler F.W."/>
            <person name="Huang I.-S."/>
            <person name="Laughinghouse H. IV."/>
        </authorList>
    </citation>
    <scope>NUCLEOTIDE SEQUENCE [LARGE SCALE GENOMIC DNA]</scope>
    <source>
        <strain evidence="5 6">BLCC-F50</strain>
    </source>
</reference>
<gene>
    <name evidence="5" type="ORF">ACE1CI_09975</name>
</gene>
<feature type="domain" description="DUF4365" evidence="4">
    <location>
        <begin position="863"/>
        <end position="978"/>
    </location>
</feature>
<dbReference type="CDD" id="cd00200">
    <property type="entry name" value="WD40"/>
    <property type="match status" value="1"/>
</dbReference>
<dbReference type="PROSITE" id="PS51419">
    <property type="entry name" value="RAB"/>
    <property type="match status" value="1"/>
</dbReference>